<dbReference type="InterPro" id="IPR005762">
    <property type="entry name" value="MurD"/>
</dbReference>
<dbReference type="NCBIfam" id="TIGR01087">
    <property type="entry name" value="murD"/>
    <property type="match status" value="1"/>
</dbReference>
<dbReference type="PANTHER" id="PTHR43692:SF1">
    <property type="entry name" value="UDP-N-ACETYLMURAMOYLALANINE--D-GLUTAMATE LIGASE"/>
    <property type="match status" value="1"/>
</dbReference>
<dbReference type="GO" id="GO:0005524">
    <property type="term" value="F:ATP binding"/>
    <property type="evidence" value="ECO:0007669"/>
    <property type="project" value="UniProtKB-UniRule"/>
</dbReference>
<reference evidence="11" key="2">
    <citation type="journal article" date="2021" name="PeerJ">
        <title>Extensive microbial diversity within the chicken gut microbiome revealed by metagenomics and culture.</title>
        <authorList>
            <person name="Gilroy R."/>
            <person name="Ravi A."/>
            <person name="Getino M."/>
            <person name="Pursley I."/>
            <person name="Horton D.L."/>
            <person name="Alikhan N.F."/>
            <person name="Baker D."/>
            <person name="Gharbi K."/>
            <person name="Hall N."/>
            <person name="Watson M."/>
            <person name="Adriaenssens E.M."/>
            <person name="Foster-Nyarko E."/>
            <person name="Jarju S."/>
            <person name="Secka A."/>
            <person name="Antonio M."/>
            <person name="Oren A."/>
            <person name="Chaudhuri R.R."/>
            <person name="La Ragione R."/>
            <person name="Hildebrand F."/>
            <person name="Pallen M.J."/>
        </authorList>
    </citation>
    <scope>NUCLEOTIDE SEQUENCE</scope>
    <source>
        <strain evidence="11">35461</strain>
    </source>
</reference>
<dbReference type="InterPro" id="IPR036615">
    <property type="entry name" value="Mur_ligase_C_dom_sf"/>
</dbReference>
<dbReference type="Proteomes" id="UP000886845">
    <property type="component" value="Unassembled WGS sequence"/>
</dbReference>
<dbReference type="SUPFAM" id="SSF53244">
    <property type="entry name" value="MurD-like peptide ligases, peptide-binding domain"/>
    <property type="match status" value="1"/>
</dbReference>
<reference evidence="11" key="1">
    <citation type="submission" date="2020-10" db="EMBL/GenBank/DDBJ databases">
        <authorList>
            <person name="Gilroy R."/>
        </authorList>
    </citation>
    <scope>NUCLEOTIDE SEQUENCE</scope>
    <source>
        <strain evidence="11">35461</strain>
    </source>
</reference>
<comment type="function">
    <text evidence="7 8">Cell wall formation. Catalyzes the addition of glutamate to the nucleotide precursor UDP-N-acetylmuramoyl-L-alanine (UMA).</text>
</comment>
<keyword evidence="7 8" id="KW-0132">Cell division</keyword>
<evidence type="ECO:0000256" key="1">
    <source>
        <dbReference type="ARBA" id="ARBA00004496"/>
    </source>
</evidence>
<feature type="binding site" evidence="7">
    <location>
        <begin position="112"/>
        <end position="118"/>
    </location>
    <ligand>
        <name>ATP</name>
        <dbReference type="ChEBI" id="CHEBI:30616"/>
    </ligand>
</feature>
<comment type="subcellular location">
    <subcellularLocation>
        <location evidence="1 7 8">Cytoplasm</location>
    </subcellularLocation>
</comment>
<evidence type="ECO:0000256" key="5">
    <source>
        <dbReference type="ARBA" id="ARBA00022741"/>
    </source>
</evidence>
<comment type="caution">
    <text evidence="11">The sequence shown here is derived from an EMBL/GenBank/DDBJ whole genome shotgun (WGS) entry which is preliminary data.</text>
</comment>
<keyword evidence="4 7" id="KW-0436">Ligase</keyword>
<dbReference type="EMBL" id="DVOR01000177">
    <property type="protein sequence ID" value="HIV09559.1"/>
    <property type="molecule type" value="Genomic_DNA"/>
</dbReference>
<feature type="domain" description="Mur ligase C-terminal" evidence="9">
    <location>
        <begin position="304"/>
        <end position="415"/>
    </location>
</feature>
<evidence type="ECO:0000256" key="4">
    <source>
        <dbReference type="ARBA" id="ARBA00022598"/>
    </source>
</evidence>
<evidence type="ECO:0000313" key="11">
    <source>
        <dbReference type="EMBL" id="HIV09559.1"/>
    </source>
</evidence>
<dbReference type="Pfam" id="PF02875">
    <property type="entry name" value="Mur_ligase_C"/>
    <property type="match status" value="1"/>
</dbReference>
<proteinExistence type="inferred from homology"/>
<dbReference type="Gene3D" id="3.40.50.720">
    <property type="entry name" value="NAD(P)-binding Rossmann-like Domain"/>
    <property type="match status" value="1"/>
</dbReference>
<evidence type="ECO:0000256" key="6">
    <source>
        <dbReference type="ARBA" id="ARBA00022840"/>
    </source>
</evidence>
<comment type="catalytic activity">
    <reaction evidence="7 8">
        <text>UDP-N-acetyl-alpha-D-muramoyl-L-alanine + D-glutamate + ATP = UDP-N-acetyl-alpha-D-muramoyl-L-alanyl-D-glutamate + ADP + phosphate + H(+)</text>
        <dbReference type="Rhea" id="RHEA:16429"/>
        <dbReference type="ChEBI" id="CHEBI:15378"/>
        <dbReference type="ChEBI" id="CHEBI:29986"/>
        <dbReference type="ChEBI" id="CHEBI:30616"/>
        <dbReference type="ChEBI" id="CHEBI:43474"/>
        <dbReference type="ChEBI" id="CHEBI:83898"/>
        <dbReference type="ChEBI" id="CHEBI:83900"/>
        <dbReference type="ChEBI" id="CHEBI:456216"/>
        <dbReference type="EC" id="6.3.2.9"/>
    </reaction>
</comment>
<evidence type="ECO:0000256" key="8">
    <source>
        <dbReference type="RuleBase" id="RU003664"/>
    </source>
</evidence>
<comment type="similarity">
    <text evidence="7">Belongs to the MurCDEF family.</text>
</comment>
<dbReference type="GO" id="GO:0008360">
    <property type="term" value="P:regulation of cell shape"/>
    <property type="evidence" value="ECO:0007669"/>
    <property type="project" value="UniProtKB-KW"/>
</dbReference>
<dbReference type="InterPro" id="IPR036565">
    <property type="entry name" value="Mur-like_cat_sf"/>
</dbReference>
<evidence type="ECO:0000313" key="12">
    <source>
        <dbReference type="Proteomes" id="UP000886845"/>
    </source>
</evidence>
<dbReference type="InterPro" id="IPR013221">
    <property type="entry name" value="Mur_ligase_cen"/>
</dbReference>
<evidence type="ECO:0000256" key="2">
    <source>
        <dbReference type="ARBA" id="ARBA00004752"/>
    </source>
</evidence>
<keyword evidence="5 7" id="KW-0547">Nucleotide-binding</keyword>
<keyword evidence="7 8" id="KW-0573">Peptidoglycan synthesis</keyword>
<evidence type="ECO:0000259" key="10">
    <source>
        <dbReference type="Pfam" id="PF08245"/>
    </source>
</evidence>
<evidence type="ECO:0000256" key="3">
    <source>
        <dbReference type="ARBA" id="ARBA00022490"/>
    </source>
</evidence>
<dbReference type="EC" id="6.3.2.9" evidence="7 8"/>
<organism evidence="11 12">
    <name type="scientific">Candidatus Spyradenecus faecavium</name>
    <dbReference type="NCBI Taxonomy" id="2840947"/>
    <lineage>
        <taxon>Bacteria</taxon>
        <taxon>Pseudomonadati</taxon>
        <taxon>Lentisphaerota</taxon>
        <taxon>Lentisphaeria</taxon>
        <taxon>Lentisphaerales</taxon>
        <taxon>Lentisphaeraceae</taxon>
        <taxon>Lentisphaeraceae incertae sedis</taxon>
        <taxon>Candidatus Spyradenecus</taxon>
    </lineage>
</organism>
<evidence type="ECO:0000256" key="7">
    <source>
        <dbReference type="HAMAP-Rule" id="MF_00639"/>
    </source>
</evidence>
<keyword evidence="3 7" id="KW-0963">Cytoplasm</keyword>
<dbReference type="GO" id="GO:0008764">
    <property type="term" value="F:UDP-N-acetylmuramoylalanine-D-glutamate ligase activity"/>
    <property type="evidence" value="ECO:0007669"/>
    <property type="project" value="UniProtKB-UniRule"/>
</dbReference>
<evidence type="ECO:0000259" key="9">
    <source>
        <dbReference type="Pfam" id="PF02875"/>
    </source>
</evidence>
<dbReference type="Gene3D" id="3.40.1190.10">
    <property type="entry name" value="Mur-like, catalytic domain"/>
    <property type="match status" value="1"/>
</dbReference>
<keyword evidence="7 8" id="KW-0133">Cell shape</keyword>
<keyword evidence="7 8" id="KW-0131">Cell cycle</keyword>
<dbReference type="AlphaFoldDB" id="A0A9D1NMS3"/>
<dbReference type="GO" id="GO:0071555">
    <property type="term" value="P:cell wall organization"/>
    <property type="evidence" value="ECO:0007669"/>
    <property type="project" value="UniProtKB-KW"/>
</dbReference>
<dbReference type="Gene3D" id="3.90.190.20">
    <property type="entry name" value="Mur ligase, C-terminal domain"/>
    <property type="match status" value="1"/>
</dbReference>
<dbReference type="InterPro" id="IPR004101">
    <property type="entry name" value="Mur_ligase_C"/>
</dbReference>
<dbReference type="HAMAP" id="MF_00639">
    <property type="entry name" value="MurD"/>
    <property type="match status" value="1"/>
</dbReference>
<accession>A0A9D1NMS3</accession>
<dbReference type="GO" id="GO:0051301">
    <property type="term" value="P:cell division"/>
    <property type="evidence" value="ECO:0007669"/>
    <property type="project" value="UniProtKB-KW"/>
</dbReference>
<sequence length="449" mass="46794">MKYANRNALVLGAGRSGEAAAKLILETGGRAAVVDERWPGDRLVELGSQGIRCLRATRDYLPDGAYDLVVASPSIPLGHPWLEAARSRGLHAISELELGAAAWRGDAIAVTGSKGKSSVVKCLVDGLRAAGRDACDAGNYGTPLSQRALERPDRGAGAIAVVEASSFQLELTQAFAPRLAAILNIQADHLDRHGTIEAYAAAKFRLFRAQRPPEARAFLPCGLADGGVPPGVPLARFGLEAGADWRYDAAGLVRHGDLAIPVTGYFANPILGPAAALVAAMLTHCGLTPGQVEAAFAAFQPLPHRMQRVGETPAGVAFVDDSKGTSLAATQAALRIVGRGARLIAGGQLKERDLAFLLPDLRAHAVKAYLIGEAAPALHAAWRDALPCALCGDLPTAFHAACDEARPGETLLLSPGCASFDQFPGMAARGDAFQILARAAIAEAEAARP</sequence>
<gene>
    <name evidence="7 11" type="primary">murD</name>
    <name evidence="11" type="ORF">IAC79_05560</name>
</gene>
<dbReference type="GO" id="GO:0009252">
    <property type="term" value="P:peptidoglycan biosynthetic process"/>
    <property type="evidence" value="ECO:0007669"/>
    <property type="project" value="UniProtKB-UniRule"/>
</dbReference>
<name>A0A9D1NMS3_9BACT</name>
<keyword evidence="6 7" id="KW-0067">ATP-binding</keyword>
<dbReference type="SUPFAM" id="SSF51984">
    <property type="entry name" value="MurCD N-terminal domain"/>
    <property type="match status" value="1"/>
</dbReference>
<comment type="pathway">
    <text evidence="2 7 8">Cell wall biogenesis; peptidoglycan biosynthesis.</text>
</comment>
<dbReference type="Pfam" id="PF08245">
    <property type="entry name" value="Mur_ligase_M"/>
    <property type="match status" value="1"/>
</dbReference>
<feature type="domain" description="Mur ligase central" evidence="10">
    <location>
        <begin position="110"/>
        <end position="213"/>
    </location>
</feature>
<protein>
    <recommendedName>
        <fullName evidence="7 8">UDP-N-acetylmuramoylalanine--D-glutamate ligase</fullName>
        <ecNumber evidence="7 8">6.3.2.9</ecNumber>
    </recommendedName>
    <alternativeName>
        <fullName evidence="7">D-glutamic acid-adding enzyme</fullName>
    </alternativeName>
    <alternativeName>
        <fullName evidence="7">UDP-N-acetylmuramoyl-L-alanyl-D-glutamate synthetase</fullName>
    </alternativeName>
</protein>
<keyword evidence="7 8" id="KW-0961">Cell wall biogenesis/degradation</keyword>
<dbReference type="PANTHER" id="PTHR43692">
    <property type="entry name" value="UDP-N-ACETYLMURAMOYLALANINE--D-GLUTAMATE LIGASE"/>
    <property type="match status" value="1"/>
</dbReference>
<dbReference type="GO" id="GO:0005737">
    <property type="term" value="C:cytoplasm"/>
    <property type="evidence" value="ECO:0007669"/>
    <property type="project" value="UniProtKB-SubCell"/>
</dbReference>
<dbReference type="SUPFAM" id="SSF53623">
    <property type="entry name" value="MurD-like peptide ligases, catalytic domain"/>
    <property type="match status" value="1"/>
</dbReference>